<dbReference type="InterPro" id="IPR011766">
    <property type="entry name" value="TPP_enzyme_TPP-bd"/>
</dbReference>
<evidence type="ECO:0000256" key="2">
    <source>
        <dbReference type="ARBA" id="ARBA00005025"/>
    </source>
</evidence>
<comment type="catalytic activity">
    <reaction evidence="9">
        <text>2 pyruvate + H(+) = (2S)-2-acetolactate + CO2</text>
        <dbReference type="Rhea" id="RHEA:25249"/>
        <dbReference type="ChEBI" id="CHEBI:15361"/>
        <dbReference type="ChEBI" id="CHEBI:15378"/>
        <dbReference type="ChEBI" id="CHEBI:16526"/>
        <dbReference type="ChEBI" id="CHEBI:58476"/>
        <dbReference type="EC" id="2.2.1.6"/>
    </reaction>
</comment>
<feature type="domain" description="Thiamine pyrophosphate enzyme TPP-binding" evidence="12">
    <location>
        <begin position="390"/>
        <end position="541"/>
    </location>
</feature>
<reference evidence="14 15" key="1">
    <citation type="submission" date="2012-02" db="EMBL/GenBank/DDBJ databases">
        <title>Whole genome shotgun sequence of Gordonia terrae NBRC 100016.</title>
        <authorList>
            <person name="Takarada H."/>
            <person name="Hosoyama A."/>
            <person name="Tsuchikane K."/>
            <person name="Katsumata H."/>
            <person name="Yamazaki S."/>
            <person name="Fujita N."/>
        </authorList>
    </citation>
    <scope>NUCLEOTIDE SEQUENCE [LARGE SCALE GENOMIC DNA]</scope>
    <source>
        <strain evidence="14 15">NBRC 100016</strain>
    </source>
</reference>
<dbReference type="SUPFAM" id="SSF52518">
    <property type="entry name" value="Thiamin diphosphate-binding fold (THDP-binding)"/>
    <property type="match status" value="2"/>
</dbReference>
<dbReference type="InterPro" id="IPR029061">
    <property type="entry name" value="THDP-binding"/>
</dbReference>
<keyword evidence="8" id="KW-0100">Branched-chain amino acid biosynthesis</keyword>
<gene>
    <name evidence="14" type="ORF">GOTRE_081_00080</name>
</gene>
<dbReference type="CDD" id="cd07035">
    <property type="entry name" value="TPP_PYR_POX_like"/>
    <property type="match status" value="1"/>
</dbReference>
<evidence type="ECO:0000256" key="9">
    <source>
        <dbReference type="ARBA" id="ARBA00048670"/>
    </source>
</evidence>
<name>A0ABQ0HGQ5_9ACTN</name>
<feature type="domain" description="Thiamine pyrophosphate enzyme N-terminal TPP-binding" evidence="13">
    <location>
        <begin position="13"/>
        <end position="125"/>
    </location>
</feature>
<evidence type="ECO:0000259" key="12">
    <source>
        <dbReference type="Pfam" id="PF02775"/>
    </source>
</evidence>
<dbReference type="InterPro" id="IPR029035">
    <property type="entry name" value="DHS-like_NAD/FAD-binding_dom"/>
</dbReference>
<dbReference type="SUPFAM" id="SSF52467">
    <property type="entry name" value="DHS-like NAD/FAD-binding domain"/>
    <property type="match status" value="1"/>
</dbReference>
<dbReference type="InterPro" id="IPR045229">
    <property type="entry name" value="TPP_enz"/>
</dbReference>
<comment type="pathway">
    <text evidence="1">Amino-acid biosynthesis; L-isoleucine biosynthesis; L-isoleucine from 2-oxobutanoate: step 1/4.</text>
</comment>
<keyword evidence="15" id="KW-1185">Reference proteome</keyword>
<evidence type="ECO:0000256" key="5">
    <source>
        <dbReference type="ARBA" id="ARBA00022630"/>
    </source>
</evidence>
<dbReference type="Gene3D" id="3.40.50.970">
    <property type="match status" value="2"/>
</dbReference>
<dbReference type="PANTHER" id="PTHR18968">
    <property type="entry name" value="THIAMINE PYROPHOSPHATE ENZYMES"/>
    <property type="match status" value="1"/>
</dbReference>
<comment type="similarity">
    <text evidence="3 10">Belongs to the TPP enzyme family.</text>
</comment>
<comment type="caution">
    <text evidence="14">The sequence shown here is derived from an EMBL/GenBank/DDBJ whole genome shotgun (WGS) entry which is preliminary data.</text>
</comment>
<evidence type="ECO:0000259" key="11">
    <source>
        <dbReference type="Pfam" id="PF00205"/>
    </source>
</evidence>
<dbReference type="EMBL" id="BAFD01000081">
    <property type="protein sequence ID" value="GAB45067.1"/>
    <property type="molecule type" value="Genomic_DNA"/>
</dbReference>
<evidence type="ECO:0000256" key="10">
    <source>
        <dbReference type="RuleBase" id="RU362132"/>
    </source>
</evidence>
<dbReference type="Pfam" id="PF02776">
    <property type="entry name" value="TPP_enzyme_N"/>
    <property type="match status" value="1"/>
</dbReference>
<keyword evidence="7 10" id="KW-0786">Thiamine pyrophosphate</keyword>
<dbReference type="RefSeq" id="WP_004021932.1">
    <property type="nucleotide sequence ID" value="NZ_BAFD01000081.1"/>
</dbReference>
<keyword evidence="6" id="KW-0274">FAD</keyword>
<keyword evidence="5" id="KW-0285">Flavoprotein</keyword>
<evidence type="ECO:0000256" key="3">
    <source>
        <dbReference type="ARBA" id="ARBA00007812"/>
    </source>
</evidence>
<dbReference type="EC" id="2.2.1.6" evidence="4"/>
<evidence type="ECO:0000256" key="8">
    <source>
        <dbReference type="ARBA" id="ARBA00023304"/>
    </source>
</evidence>
<accession>A0ABQ0HGQ5</accession>
<dbReference type="PANTHER" id="PTHR18968:SF167">
    <property type="entry name" value="ACETOLACTATE SYNTHASE LARGE SUBUNIT ILVB2-RELATED"/>
    <property type="match status" value="1"/>
</dbReference>
<dbReference type="InterPro" id="IPR012000">
    <property type="entry name" value="Thiamin_PyroP_enz_cen_dom"/>
</dbReference>
<organism evidence="14 15">
    <name type="scientific">Gordonia terrae NBRC 100016</name>
    <dbReference type="NCBI Taxonomy" id="1089454"/>
    <lineage>
        <taxon>Bacteria</taxon>
        <taxon>Bacillati</taxon>
        <taxon>Actinomycetota</taxon>
        <taxon>Actinomycetes</taxon>
        <taxon>Mycobacteriales</taxon>
        <taxon>Gordoniaceae</taxon>
        <taxon>Gordonia</taxon>
    </lineage>
</organism>
<dbReference type="CDD" id="cd00568">
    <property type="entry name" value="TPP_enzymes"/>
    <property type="match status" value="1"/>
</dbReference>
<dbReference type="InterPro" id="IPR012001">
    <property type="entry name" value="Thiamin_PyroP_enz_TPP-bd_dom"/>
</dbReference>
<comment type="pathway">
    <text evidence="2">Amino-acid biosynthesis; L-valine biosynthesis; L-valine from pyruvate: step 1/4.</text>
</comment>
<sequence length="560" mass="57744">MGYSPAPVGRASVADRVAGRLVDAGVRTAFGVHGANIEDVFDAALRHARLRPVVAKHEFGAGAMADGHMRLTGEPAAILTTSGGGALNVVPALGEAYDSRVPVIALIGSAPTPAVGRGGFQDMLDPPDTVDLRAVLSGVTGFCELVDEPSGLDRVLDAAFATMARGLPAAVILPKDVQCSPWTGADANEDRPEDTGTVPAAVVDGLADRLADVVRDGGTVCIWAGEEASRIEMSVAVDDLAHLLGAAVVVSPGGRDIGRSTCSGVTGVMGHPSAHRAVRHAQLLLVIGCRMSMTDRAGLDDALATIPIVHLGSAPPRTPAAAEHIRTPHLADTVDALRNSLADRVGHRRSPRAHPIDHLPVDPPSRAVGMREVLNTIGDALPERSAVFADAGNTGAAAIHHLPFGDGRFVVALGMGGMGWAIAAGIGSAIARASDADGRVVVIAGDGSFLMHGMEIHTAIEHDAPVTLIVLNNDAHGMCVTREARFFPGAPSVNRFRHTDIAGGLAAMFAGLPVRSAPDLESLRSACDELLSRPGPNCIVVDVDPDETPPFAPLIARGTP</sequence>
<evidence type="ECO:0000313" key="14">
    <source>
        <dbReference type="EMBL" id="GAB45067.1"/>
    </source>
</evidence>
<dbReference type="Proteomes" id="UP000004881">
    <property type="component" value="Unassembled WGS sequence"/>
</dbReference>
<evidence type="ECO:0000256" key="6">
    <source>
        <dbReference type="ARBA" id="ARBA00022827"/>
    </source>
</evidence>
<proteinExistence type="inferred from homology"/>
<evidence type="ECO:0000313" key="15">
    <source>
        <dbReference type="Proteomes" id="UP000004881"/>
    </source>
</evidence>
<evidence type="ECO:0000256" key="7">
    <source>
        <dbReference type="ARBA" id="ARBA00023052"/>
    </source>
</evidence>
<dbReference type="Gene3D" id="3.40.50.1220">
    <property type="entry name" value="TPP-binding domain"/>
    <property type="match status" value="1"/>
</dbReference>
<dbReference type="GeneID" id="32688583"/>
<evidence type="ECO:0000256" key="4">
    <source>
        <dbReference type="ARBA" id="ARBA00013145"/>
    </source>
</evidence>
<protein>
    <recommendedName>
        <fullName evidence="4">acetolactate synthase</fullName>
        <ecNumber evidence="4">2.2.1.6</ecNumber>
    </recommendedName>
</protein>
<keyword evidence="8" id="KW-0028">Amino-acid biosynthesis</keyword>
<evidence type="ECO:0000259" key="13">
    <source>
        <dbReference type="Pfam" id="PF02776"/>
    </source>
</evidence>
<evidence type="ECO:0000256" key="1">
    <source>
        <dbReference type="ARBA" id="ARBA00004974"/>
    </source>
</evidence>
<feature type="domain" description="Thiamine pyrophosphate enzyme central" evidence="11">
    <location>
        <begin position="209"/>
        <end position="315"/>
    </location>
</feature>
<dbReference type="Pfam" id="PF00205">
    <property type="entry name" value="TPP_enzyme_M"/>
    <property type="match status" value="1"/>
</dbReference>
<dbReference type="Pfam" id="PF02775">
    <property type="entry name" value="TPP_enzyme_C"/>
    <property type="match status" value="1"/>
</dbReference>